<feature type="chain" id="PRO_5038890759" description="6-bladed beta-propeller" evidence="1">
    <location>
        <begin position="18"/>
        <end position="374"/>
    </location>
</feature>
<gene>
    <name evidence="2" type="ORF">IAC04_00065</name>
</gene>
<dbReference type="AlphaFoldDB" id="A0A9D2KA33"/>
<dbReference type="EMBL" id="DXAW01000003">
    <property type="protein sequence ID" value="HIZ84877.1"/>
    <property type="molecule type" value="Genomic_DNA"/>
</dbReference>
<evidence type="ECO:0000256" key="1">
    <source>
        <dbReference type="SAM" id="SignalP"/>
    </source>
</evidence>
<feature type="signal peptide" evidence="1">
    <location>
        <begin position="1"/>
        <end position="17"/>
    </location>
</feature>
<dbReference type="Proteomes" id="UP000824115">
    <property type="component" value="Unassembled WGS sequence"/>
</dbReference>
<name>A0A9D2KA33_9BACT</name>
<evidence type="ECO:0000313" key="2">
    <source>
        <dbReference type="EMBL" id="HIZ84877.1"/>
    </source>
</evidence>
<dbReference type="SUPFAM" id="SSF75011">
    <property type="entry name" value="3-carboxy-cis,cis-mucoante lactonizing enzyme"/>
    <property type="match status" value="1"/>
</dbReference>
<protein>
    <recommendedName>
        <fullName evidence="4">6-bladed beta-propeller</fullName>
    </recommendedName>
</protein>
<proteinExistence type="predicted"/>
<accession>A0A9D2KA33</accession>
<evidence type="ECO:0008006" key="4">
    <source>
        <dbReference type="Google" id="ProtNLM"/>
    </source>
</evidence>
<reference evidence="2" key="2">
    <citation type="submission" date="2021-04" db="EMBL/GenBank/DDBJ databases">
        <authorList>
            <person name="Gilroy R."/>
        </authorList>
    </citation>
    <scope>NUCLEOTIDE SEQUENCE</scope>
    <source>
        <strain evidence="2">Gambia16-554</strain>
    </source>
</reference>
<reference evidence="2" key="1">
    <citation type="journal article" date="2021" name="PeerJ">
        <title>Extensive microbial diversity within the chicken gut microbiome revealed by metagenomics and culture.</title>
        <authorList>
            <person name="Gilroy R."/>
            <person name="Ravi A."/>
            <person name="Getino M."/>
            <person name="Pursley I."/>
            <person name="Horton D.L."/>
            <person name="Alikhan N.F."/>
            <person name="Baker D."/>
            <person name="Gharbi K."/>
            <person name="Hall N."/>
            <person name="Watson M."/>
            <person name="Adriaenssens E.M."/>
            <person name="Foster-Nyarko E."/>
            <person name="Jarju S."/>
            <person name="Secka A."/>
            <person name="Antonio M."/>
            <person name="Oren A."/>
            <person name="Chaudhuri R.R."/>
            <person name="La Ragione R."/>
            <person name="Hildebrand F."/>
            <person name="Pallen M.J."/>
        </authorList>
    </citation>
    <scope>NUCLEOTIDE SEQUENCE</scope>
    <source>
        <strain evidence="2">Gambia16-554</strain>
    </source>
</reference>
<keyword evidence="1" id="KW-0732">Signal</keyword>
<sequence>MFWILSSAVLAAGVLCAGGCAQKGPIEGEYIDMADYDVPVTEAVEVPHGMDGTLAFGATDVLLVDSVLLIVRQFSDHFIHLVDLRSGETVAKVQHVGRGPGEAVNTFCAGVSGDGEYFWAHDMQLGRINVYRMSDVLSGNGMPSRSLTFEDRFSQGHVMDVVMAEGRIYTAPVGITDDVSRFVVYDSTFNNPQGMGEWPALEGTAGLPGPAYSSVFEGSLAYIPEADRLAVAHYYEPLVSIYSMDGTLLSNTWGPDGFIQEFSVNENNATQYGDVVMYGSMVGWEEDVRSLYSTLRSHEGRLYALFTGERMSAELENAAAEEPAAGSRIMVLDSDGVPLEEIRTDRVLMRFDIEPETRDIWGFDGDYNLYHYKY</sequence>
<evidence type="ECO:0000313" key="3">
    <source>
        <dbReference type="Proteomes" id="UP000824115"/>
    </source>
</evidence>
<organism evidence="2 3">
    <name type="scientific">Candidatus Coprenecus stercoravium</name>
    <dbReference type="NCBI Taxonomy" id="2840735"/>
    <lineage>
        <taxon>Bacteria</taxon>
        <taxon>Pseudomonadati</taxon>
        <taxon>Bacteroidota</taxon>
        <taxon>Bacteroidia</taxon>
        <taxon>Bacteroidales</taxon>
        <taxon>Rikenellaceae</taxon>
        <taxon>Rikenellaceae incertae sedis</taxon>
        <taxon>Candidatus Coprenecus</taxon>
    </lineage>
</organism>
<comment type="caution">
    <text evidence="2">The sequence shown here is derived from an EMBL/GenBank/DDBJ whole genome shotgun (WGS) entry which is preliminary data.</text>
</comment>